<reference evidence="1" key="1">
    <citation type="submission" date="2022-12" db="EMBL/GenBank/DDBJ databases">
        <authorList>
            <person name="Petersen C."/>
        </authorList>
    </citation>
    <scope>NUCLEOTIDE SEQUENCE</scope>
    <source>
        <strain evidence="1">IBT 17660</strain>
    </source>
</reference>
<organism evidence="1 2">
    <name type="scientific">Penicillium desertorum</name>
    <dbReference type="NCBI Taxonomy" id="1303715"/>
    <lineage>
        <taxon>Eukaryota</taxon>
        <taxon>Fungi</taxon>
        <taxon>Dikarya</taxon>
        <taxon>Ascomycota</taxon>
        <taxon>Pezizomycotina</taxon>
        <taxon>Eurotiomycetes</taxon>
        <taxon>Eurotiomycetidae</taxon>
        <taxon>Eurotiales</taxon>
        <taxon>Aspergillaceae</taxon>
        <taxon>Penicillium</taxon>
    </lineage>
</organism>
<proteinExistence type="predicted"/>
<name>A0A9X0BI18_9EURO</name>
<reference evidence="1" key="2">
    <citation type="journal article" date="2023" name="IMA Fungus">
        <title>Comparative genomic study of the Penicillium genus elucidates a diverse pangenome and 15 lateral gene transfer events.</title>
        <authorList>
            <person name="Petersen C."/>
            <person name="Sorensen T."/>
            <person name="Nielsen M.R."/>
            <person name="Sondergaard T.E."/>
            <person name="Sorensen J.L."/>
            <person name="Fitzpatrick D.A."/>
            <person name="Frisvad J.C."/>
            <person name="Nielsen K.L."/>
        </authorList>
    </citation>
    <scope>NUCLEOTIDE SEQUENCE</scope>
    <source>
        <strain evidence="1">IBT 17660</strain>
    </source>
</reference>
<accession>A0A9X0BI18</accession>
<evidence type="ECO:0000313" key="2">
    <source>
        <dbReference type="Proteomes" id="UP001147760"/>
    </source>
</evidence>
<dbReference type="Proteomes" id="UP001147760">
    <property type="component" value="Unassembled WGS sequence"/>
</dbReference>
<evidence type="ECO:0000313" key="1">
    <source>
        <dbReference type="EMBL" id="KAJ5465549.1"/>
    </source>
</evidence>
<keyword evidence="2" id="KW-1185">Reference proteome</keyword>
<protein>
    <submittedName>
        <fullName evidence="1">Uncharacterized protein</fullName>
    </submittedName>
</protein>
<comment type="caution">
    <text evidence="1">The sequence shown here is derived from an EMBL/GenBank/DDBJ whole genome shotgun (WGS) entry which is preliminary data.</text>
</comment>
<dbReference type="AlphaFoldDB" id="A0A9X0BI18"/>
<dbReference type="OrthoDB" id="10383086at2759"/>
<sequence length="109" mass="12896">MRVRHPQPRLTKQEVFDNPIPVPDNEQFGLLSQLQERRELREHHRRAIIHEASLIICYVHMVIARYYCAHQAPSCYALLNIELRLAFLLYDMLNLSTDEAIDRGLEEEI</sequence>
<dbReference type="EMBL" id="JAPWDO010000006">
    <property type="protein sequence ID" value="KAJ5465549.1"/>
    <property type="molecule type" value="Genomic_DNA"/>
</dbReference>
<gene>
    <name evidence="1" type="ORF">N7530_009336</name>
</gene>